<keyword evidence="2" id="KW-1185">Reference proteome</keyword>
<dbReference type="Proteomes" id="UP000268829">
    <property type="component" value="Unassembled WGS sequence"/>
</dbReference>
<reference evidence="1 2" key="1">
    <citation type="submission" date="2018-10" db="EMBL/GenBank/DDBJ databases">
        <title>Phylogenomics of Brevibacillus.</title>
        <authorList>
            <person name="Dunlap C."/>
        </authorList>
    </citation>
    <scope>NUCLEOTIDE SEQUENCE [LARGE SCALE GENOMIC DNA]</scope>
    <source>
        <strain evidence="1 2">DSM 100115</strain>
    </source>
</reference>
<name>A0A3M8B7G3_9BACL</name>
<proteinExistence type="predicted"/>
<sequence>MKLSEFIKQKEAELINSEKYRTVTFASAEEVGLFKNCVAMDFFSRPADLNREVKEINLSDLTEESSVTKTNNNGVSVVFGAIPKTKRKPIRKEFYALYV</sequence>
<dbReference type="EMBL" id="RHHS01000013">
    <property type="protein sequence ID" value="RNB59391.1"/>
    <property type="molecule type" value="Genomic_DNA"/>
</dbReference>
<evidence type="ECO:0000313" key="1">
    <source>
        <dbReference type="EMBL" id="RNB59391.1"/>
    </source>
</evidence>
<dbReference type="RefSeq" id="WP_122903558.1">
    <property type="nucleotide sequence ID" value="NZ_RHHS01000013.1"/>
</dbReference>
<organism evidence="1 2">
    <name type="scientific">Brevibacillus gelatini</name>
    <dbReference type="NCBI Taxonomy" id="1655277"/>
    <lineage>
        <taxon>Bacteria</taxon>
        <taxon>Bacillati</taxon>
        <taxon>Bacillota</taxon>
        <taxon>Bacilli</taxon>
        <taxon>Bacillales</taxon>
        <taxon>Paenibacillaceae</taxon>
        <taxon>Brevibacillus</taxon>
    </lineage>
</organism>
<comment type="caution">
    <text evidence="1">The sequence shown here is derived from an EMBL/GenBank/DDBJ whole genome shotgun (WGS) entry which is preliminary data.</text>
</comment>
<protein>
    <submittedName>
        <fullName evidence="1">Uncharacterized protein</fullName>
    </submittedName>
</protein>
<dbReference type="AlphaFoldDB" id="A0A3M8B7G3"/>
<accession>A0A3M8B7G3</accession>
<gene>
    <name evidence="1" type="ORF">EDM57_04410</name>
</gene>
<evidence type="ECO:0000313" key="2">
    <source>
        <dbReference type="Proteomes" id="UP000268829"/>
    </source>
</evidence>